<dbReference type="Proteomes" id="UP000694388">
    <property type="component" value="Unplaced"/>
</dbReference>
<dbReference type="SUPFAM" id="SSF53098">
    <property type="entry name" value="Ribonuclease H-like"/>
    <property type="match status" value="1"/>
</dbReference>
<evidence type="ECO:0000259" key="2">
    <source>
        <dbReference type="Pfam" id="PF18658"/>
    </source>
</evidence>
<dbReference type="Ensembl" id="ENSEBUT00000025002.1">
    <property type="protein sequence ID" value="ENSEBUP00000024426.1"/>
    <property type="gene ID" value="ENSEBUG00000015064.1"/>
</dbReference>
<sequence length="610" mass="70193">MEGKKRKVDSENRQFNKEWEEKFFFVEHNGKVLCLICKKTVALPKKGNVERHYSTCHGSMYNSVLGEARREMISQLKKTLQNQQLFVKKMTSNTKAVTHASYEISTIIAKKLKPFSDGEYIKECIAKFVETCCPEKKGLVEKLTLSDSTVTRRVESLAKDVHLQLKDTIAGFEYFSLALDGSKDITDVEQLAIYVRGVDKDLKVTEEMLELRAIHASAKGEDVFREFLAAFNAPGLVPEKLFGIATDGAPNMLVPCIGLRGHVERWLESLELPTVIWYHCIIHQEALCAKTLRMNHVMDVVVSTVNFIRARGINHHEFKKMLDVVEAEYGDVLYFTVHWLSRGAVLHRFSDMMTNISAFMEAKQHPVTELEDPDWLRDLAFLVDITTHLNILNCSLQRHDMLVHQLYSTVCAFIIKLRLWKCQLSENNFTHFKELSKHTNTDGSKYAAIINDLEGEFNFKFSEFKKQEQNMEIFAQPFSVDIMMAPDHLQMELVELQANMDLKGRFQMSSILEFYQKLPASSFPELRKHACKFISLFGSTYICESTFSSMKYAKSKYRSRLTGPHLEQCLRLGNSRFVPRVDKIVDRQKRLHCSHTPDASPSRDRAKNDI</sequence>
<evidence type="ECO:0000313" key="3">
    <source>
        <dbReference type="Ensembl" id="ENSEBUP00000024426.1"/>
    </source>
</evidence>
<dbReference type="InterPro" id="IPR040647">
    <property type="entry name" value="SPIN-DOC_Znf-C2H2"/>
</dbReference>
<evidence type="ECO:0000259" key="1">
    <source>
        <dbReference type="Pfam" id="PF05699"/>
    </source>
</evidence>
<dbReference type="Pfam" id="PF18658">
    <property type="entry name" value="zf-C2H2_12"/>
    <property type="match status" value="1"/>
</dbReference>
<protein>
    <recommendedName>
        <fullName evidence="5">General transcription factor II-I repeat domain-containing protein 2-like</fullName>
    </recommendedName>
</protein>
<reference evidence="3" key="1">
    <citation type="submission" date="2025-08" db="UniProtKB">
        <authorList>
            <consortium name="Ensembl"/>
        </authorList>
    </citation>
    <scope>IDENTIFICATION</scope>
</reference>
<dbReference type="GO" id="GO:0046983">
    <property type="term" value="F:protein dimerization activity"/>
    <property type="evidence" value="ECO:0007669"/>
    <property type="project" value="InterPro"/>
</dbReference>
<dbReference type="InterPro" id="IPR008906">
    <property type="entry name" value="HATC_C_dom"/>
</dbReference>
<dbReference type="PANTHER" id="PTHR45913:SF5">
    <property type="entry name" value="GENERAL TRANSCRIPTION FACTOR II-I REPEAT DOMAIN-CONTAINING PROTEIN 2A-LIKE PROTEIN"/>
    <property type="match status" value="1"/>
</dbReference>
<dbReference type="GeneTree" id="ENSGT00950000182812"/>
<evidence type="ECO:0000313" key="4">
    <source>
        <dbReference type="Proteomes" id="UP000694388"/>
    </source>
</evidence>
<reference evidence="3" key="2">
    <citation type="submission" date="2025-09" db="UniProtKB">
        <authorList>
            <consortium name="Ensembl"/>
        </authorList>
    </citation>
    <scope>IDENTIFICATION</scope>
</reference>
<evidence type="ECO:0008006" key="5">
    <source>
        <dbReference type="Google" id="ProtNLM"/>
    </source>
</evidence>
<keyword evidence="4" id="KW-1185">Reference proteome</keyword>
<proteinExistence type="predicted"/>
<accession>A0A8C4X0U4</accession>
<dbReference type="OMA" id="ACETHEN"/>
<feature type="domain" description="SPIN-DOC-like zinc-finger" evidence="2">
    <location>
        <begin position="17"/>
        <end position="72"/>
    </location>
</feature>
<dbReference type="InterPro" id="IPR012337">
    <property type="entry name" value="RNaseH-like_sf"/>
</dbReference>
<name>A0A8C4X0U4_EPTBU</name>
<dbReference type="PANTHER" id="PTHR45913">
    <property type="entry name" value="EPM2A-INTERACTING PROTEIN 1"/>
    <property type="match status" value="1"/>
</dbReference>
<feature type="domain" description="HAT C-terminal dimerisation" evidence="1">
    <location>
        <begin position="508"/>
        <end position="570"/>
    </location>
</feature>
<organism evidence="3 4">
    <name type="scientific">Eptatretus burgeri</name>
    <name type="common">Inshore hagfish</name>
    <dbReference type="NCBI Taxonomy" id="7764"/>
    <lineage>
        <taxon>Eukaryota</taxon>
        <taxon>Metazoa</taxon>
        <taxon>Chordata</taxon>
        <taxon>Craniata</taxon>
        <taxon>Vertebrata</taxon>
        <taxon>Cyclostomata</taxon>
        <taxon>Myxini</taxon>
        <taxon>Myxiniformes</taxon>
        <taxon>Myxinidae</taxon>
        <taxon>Eptatretinae</taxon>
        <taxon>Eptatretus</taxon>
    </lineage>
</organism>
<dbReference type="AlphaFoldDB" id="A0A8C4X0U4"/>
<dbReference type="Pfam" id="PF05699">
    <property type="entry name" value="Dimer_Tnp_hAT"/>
    <property type="match status" value="1"/>
</dbReference>